<proteinExistence type="predicted"/>
<organism evidence="2 3">
    <name type="scientific">Paracoccus liaowanqingii</name>
    <dbReference type="NCBI Taxonomy" id="2560053"/>
    <lineage>
        <taxon>Bacteria</taxon>
        <taxon>Pseudomonadati</taxon>
        <taxon>Pseudomonadota</taxon>
        <taxon>Alphaproteobacteria</taxon>
        <taxon>Rhodobacterales</taxon>
        <taxon>Paracoccaceae</taxon>
        <taxon>Paracoccus</taxon>
    </lineage>
</organism>
<evidence type="ECO:0000313" key="2">
    <source>
        <dbReference type="EMBL" id="TGN47714.1"/>
    </source>
</evidence>
<reference evidence="2 3" key="1">
    <citation type="submission" date="2019-03" db="EMBL/GenBank/DDBJ databases">
        <authorList>
            <person name="Li J."/>
        </authorList>
    </citation>
    <scope>NUCLEOTIDE SEQUENCE [LARGE SCALE GENOMIC DNA]</scope>
    <source>
        <strain evidence="2 3">3058</strain>
    </source>
</reference>
<dbReference type="InterPro" id="IPR009057">
    <property type="entry name" value="Homeodomain-like_sf"/>
</dbReference>
<accession>A0A4Z1BYY0</accession>
<dbReference type="AlphaFoldDB" id="A0A4Z1BYY0"/>
<feature type="non-terminal residue" evidence="2">
    <location>
        <position position="1"/>
    </location>
</feature>
<dbReference type="PRINTS" id="PR01590">
    <property type="entry name" value="HTHFIS"/>
</dbReference>
<dbReference type="GO" id="GO:0043565">
    <property type="term" value="F:sequence-specific DNA binding"/>
    <property type="evidence" value="ECO:0007669"/>
    <property type="project" value="InterPro"/>
</dbReference>
<gene>
    <name evidence="2" type="ORF">E4L95_19165</name>
</gene>
<feature type="domain" description="DNA binding HTH" evidence="1">
    <location>
        <begin position="20"/>
        <end position="59"/>
    </location>
</feature>
<evidence type="ECO:0000259" key="1">
    <source>
        <dbReference type="Pfam" id="PF02954"/>
    </source>
</evidence>
<dbReference type="Proteomes" id="UP000297972">
    <property type="component" value="Unassembled WGS sequence"/>
</dbReference>
<evidence type="ECO:0000313" key="3">
    <source>
        <dbReference type="Proteomes" id="UP000297972"/>
    </source>
</evidence>
<comment type="caution">
    <text evidence="2">The sequence shown here is derived from an EMBL/GenBank/DDBJ whole genome shotgun (WGS) entry which is preliminary data.</text>
</comment>
<keyword evidence="3" id="KW-1185">Reference proteome</keyword>
<dbReference type="InterPro" id="IPR002197">
    <property type="entry name" value="HTH_Fis"/>
</dbReference>
<dbReference type="Pfam" id="PF02954">
    <property type="entry name" value="HTH_8"/>
    <property type="match status" value="1"/>
</dbReference>
<protein>
    <submittedName>
        <fullName evidence="2">Fis family transcriptional regulator</fullName>
    </submittedName>
</protein>
<dbReference type="SUPFAM" id="SSF46689">
    <property type="entry name" value="Homeodomain-like"/>
    <property type="match status" value="1"/>
</dbReference>
<dbReference type="EMBL" id="SRPG01000287">
    <property type="protein sequence ID" value="TGN47714.1"/>
    <property type="molecule type" value="Genomic_DNA"/>
</dbReference>
<name>A0A4Z1BYY0_9RHOB</name>
<dbReference type="RefSeq" id="WP_276606165.1">
    <property type="nucleotide sequence ID" value="NZ_SRPG01000287.1"/>
</dbReference>
<sequence length="65" mass="6595">LALPAGPAPAGDAPSLPDRMARVEAQIIAEALAVADGSSARAADALGIPRRTLNEKIARHGLRAD</sequence>
<dbReference type="Gene3D" id="1.10.10.60">
    <property type="entry name" value="Homeodomain-like"/>
    <property type="match status" value="1"/>
</dbReference>